<reference evidence="3" key="1">
    <citation type="journal article" date="2013" name="Genome Announc.">
        <title>Draft Genome Sequence of Loktanella cinnabarina LL-001T, Isolated from Deep-Sea Floor Sediment.</title>
        <authorList>
            <person name="Nishi S."/>
            <person name="Tsubouchi T."/>
            <person name="Takaki Y."/>
            <person name="Koyanagi R."/>
            <person name="Satoh N."/>
            <person name="Maruyama T."/>
            <person name="Hatada Y."/>
        </authorList>
    </citation>
    <scope>NUCLEOTIDE SEQUENCE [LARGE SCALE GENOMIC DNA]</scope>
    <source>
        <strain evidence="3">LL-001</strain>
    </source>
</reference>
<proteinExistence type="predicted"/>
<dbReference type="eggNOG" id="COG1214">
    <property type="taxonomic scope" value="Bacteria"/>
</dbReference>
<dbReference type="Gene3D" id="3.30.420.40">
    <property type="match status" value="2"/>
</dbReference>
<feature type="domain" description="Gcp-like" evidence="2">
    <location>
        <begin position="33"/>
        <end position="99"/>
    </location>
</feature>
<dbReference type="InterPro" id="IPR022496">
    <property type="entry name" value="T6A_TsaB"/>
</dbReference>
<evidence type="ECO:0000313" key="3">
    <source>
        <dbReference type="EMBL" id="GAD55600.1"/>
    </source>
</evidence>
<keyword evidence="3" id="KW-0645">Protease</keyword>
<dbReference type="GO" id="GO:0006508">
    <property type="term" value="P:proteolysis"/>
    <property type="evidence" value="ECO:0007669"/>
    <property type="project" value="UniProtKB-KW"/>
</dbReference>
<dbReference type="Pfam" id="PF00814">
    <property type="entry name" value="TsaD"/>
    <property type="match status" value="1"/>
</dbReference>
<dbReference type="PANTHER" id="PTHR11735">
    <property type="entry name" value="TRNA N6-ADENOSINE THREONYLCARBAMOYLTRANSFERASE"/>
    <property type="match status" value="1"/>
</dbReference>
<organism evidence="3 4">
    <name type="scientific">Limimaricola cinnabarinus LL-001</name>
    <dbReference type="NCBI Taxonomy" id="1337093"/>
    <lineage>
        <taxon>Bacteria</taxon>
        <taxon>Pseudomonadati</taxon>
        <taxon>Pseudomonadota</taxon>
        <taxon>Alphaproteobacteria</taxon>
        <taxon>Rhodobacterales</taxon>
        <taxon>Paracoccaceae</taxon>
        <taxon>Limimaricola</taxon>
    </lineage>
</organism>
<comment type="caution">
    <text evidence="3">The sequence shown here is derived from an EMBL/GenBank/DDBJ whole genome shotgun (WGS) entry which is preliminary data.</text>
</comment>
<dbReference type="EMBL" id="BATB01000017">
    <property type="protein sequence ID" value="GAD55600.1"/>
    <property type="molecule type" value="Genomic_DNA"/>
</dbReference>
<dbReference type="GO" id="GO:0002949">
    <property type="term" value="P:tRNA threonylcarbamoyladenosine modification"/>
    <property type="evidence" value="ECO:0007669"/>
    <property type="project" value="InterPro"/>
</dbReference>
<dbReference type="OrthoDB" id="9809995at2"/>
<keyword evidence="3" id="KW-0378">Hydrolase</keyword>
<dbReference type="InterPro" id="IPR043129">
    <property type="entry name" value="ATPase_NBD"/>
</dbReference>
<dbReference type="InterPro" id="IPR000905">
    <property type="entry name" value="Gcp-like_dom"/>
</dbReference>
<evidence type="ECO:0000256" key="1">
    <source>
        <dbReference type="SAM" id="MobiDB-lite"/>
    </source>
</evidence>
<dbReference type="GO" id="GO:0008233">
    <property type="term" value="F:peptidase activity"/>
    <property type="evidence" value="ECO:0007669"/>
    <property type="project" value="UniProtKB-KW"/>
</dbReference>
<name>U2Z2J0_9RHOB</name>
<protein>
    <submittedName>
        <fullName evidence="3">Inactive homolog of metal-dependent proteases, putative molecular chaperone</fullName>
    </submittedName>
</protein>
<dbReference type="STRING" id="1337093.MBELCI_1652"/>
<feature type="region of interest" description="Disordered" evidence="1">
    <location>
        <begin position="169"/>
        <end position="192"/>
    </location>
</feature>
<keyword evidence="4" id="KW-1185">Reference proteome</keyword>
<dbReference type="RefSeq" id="WP_021693704.1">
    <property type="nucleotide sequence ID" value="NZ_BATB01000017.1"/>
</dbReference>
<accession>U2Z2J0</accession>
<gene>
    <name evidence="3" type="ORF">MBELCI_1652</name>
</gene>
<dbReference type="Proteomes" id="UP000016566">
    <property type="component" value="Unassembled WGS sequence"/>
</dbReference>
<dbReference type="SUPFAM" id="SSF53067">
    <property type="entry name" value="Actin-like ATPase domain"/>
    <property type="match status" value="1"/>
</dbReference>
<dbReference type="GO" id="GO:0005829">
    <property type="term" value="C:cytosol"/>
    <property type="evidence" value="ECO:0007669"/>
    <property type="project" value="TreeGrafter"/>
</dbReference>
<dbReference type="PANTHER" id="PTHR11735:SF11">
    <property type="entry name" value="TRNA THREONYLCARBAMOYLADENOSINE BIOSYNTHESIS PROTEIN TSAB"/>
    <property type="match status" value="1"/>
</dbReference>
<sequence>MTPLLAFDTSAAHCAAALHLGDRVVARVEPMAKGQAERLMGFLEEVLAAEGLGWSDLAALGVGCGPGNFTGLRIGVSAARGLALGLGIPAIGVSGFEAAGLGHPRPVTVALPAPRDHLWLQRLTENGAEAPTLAPAAQAGEVLHAPEADPLVRAIAEIACGRAATPQPRPAPLYVRPADAAPPRDPAPVLIG</sequence>
<evidence type="ECO:0000313" key="4">
    <source>
        <dbReference type="Proteomes" id="UP000016566"/>
    </source>
</evidence>
<dbReference type="AlphaFoldDB" id="U2Z2J0"/>
<evidence type="ECO:0000259" key="2">
    <source>
        <dbReference type="Pfam" id="PF00814"/>
    </source>
</evidence>
<dbReference type="NCBIfam" id="TIGR03725">
    <property type="entry name" value="T6A_YeaZ"/>
    <property type="match status" value="1"/>
</dbReference>